<proteinExistence type="predicted"/>
<organism evidence="2 3">
    <name type="scientific">Corynespora cassiicola Philippines</name>
    <dbReference type="NCBI Taxonomy" id="1448308"/>
    <lineage>
        <taxon>Eukaryota</taxon>
        <taxon>Fungi</taxon>
        <taxon>Dikarya</taxon>
        <taxon>Ascomycota</taxon>
        <taxon>Pezizomycotina</taxon>
        <taxon>Dothideomycetes</taxon>
        <taxon>Pleosporomycetidae</taxon>
        <taxon>Pleosporales</taxon>
        <taxon>Corynesporascaceae</taxon>
        <taxon>Corynespora</taxon>
    </lineage>
</organism>
<evidence type="ECO:0000256" key="1">
    <source>
        <dbReference type="SAM" id="MobiDB-lite"/>
    </source>
</evidence>
<dbReference type="AlphaFoldDB" id="A0A2T2P494"/>
<sequence>MLRSAHPFLELRMAANRHPHAVPPQTTTPDVISPMPAIHPTNQPLLNQPRHDPQQGKIKEAGRHAGGMR</sequence>
<reference evidence="2 3" key="1">
    <citation type="journal article" date="2018" name="Front. Microbiol.">
        <title>Genome-Wide Analysis of Corynespora cassiicola Leaf Fall Disease Putative Effectors.</title>
        <authorList>
            <person name="Lopez D."/>
            <person name="Ribeiro S."/>
            <person name="Label P."/>
            <person name="Fumanal B."/>
            <person name="Venisse J.S."/>
            <person name="Kohler A."/>
            <person name="de Oliveira R.R."/>
            <person name="Labutti K."/>
            <person name="Lipzen A."/>
            <person name="Lail K."/>
            <person name="Bauer D."/>
            <person name="Ohm R.A."/>
            <person name="Barry K.W."/>
            <person name="Spatafora J."/>
            <person name="Grigoriev I.V."/>
            <person name="Martin F.M."/>
            <person name="Pujade-Renaud V."/>
        </authorList>
    </citation>
    <scope>NUCLEOTIDE SEQUENCE [LARGE SCALE GENOMIC DNA]</scope>
    <source>
        <strain evidence="2 3">Philippines</strain>
    </source>
</reference>
<name>A0A2T2P494_CORCC</name>
<gene>
    <name evidence="2" type="ORF">BS50DRAFT_253454</name>
</gene>
<feature type="compositionally biased region" description="Basic and acidic residues" evidence="1">
    <location>
        <begin position="49"/>
        <end position="63"/>
    </location>
</feature>
<keyword evidence="3" id="KW-1185">Reference proteome</keyword>
<dbReference type="EMBL" id="KZ678130">
    <property type="protein sequence ID" value="PSN72510.1"/>
    <property type="molecule type" value="Genomic_DNA"/>
</dbReference>
<dbReference type="Proteomes" id="UP000240883">
    <property type="component" value="Unassembled WGS sequence"/>
</dbReference>
<protein>
    <submittedName>
        <fullName evidence="2">Uncharacterized protein</fullName>
    </submittedName>
</protein>
<accession>A0A2T2P494</accession>
<evidence type="ECO:0000313" key="3">
    <source>
        <dbReference type="Proteomes" id="UP000240883"/>
    </source>
</evidence>
<feature type="region of interest" description="Disordered" evidence="1">
    <location>
        <begin position="16"/>
        <end position="69"/>
    </location>
</feature>
<evidence type="ECO:0000313" key="2">
    <source>
        <dbReference type="EMBL" id="PSN72510.1"/>
    </source>
</evidence>